<gene>
    <name evidence="2" type="ORF">KP79_PYT25590</name>
</gene>
<protein>
    <submittedName>
        <fullName evidence="2">Uncharacterized protein</fullName>
    </submittedName>
</protein>
<evidence type="ECO:0000313" key="3">
    <source>
        <dbReference type="Proteomes" id="UP000242188"/>
    </source>
</evidence>
<reference evidence="2 3" key="1">
    <citation type="journal article" date="2017" name="Nat. Ecol. Evol.">
        <title>Scallop genome provides insights into evolution of bilaterian karyotype and development.</title>
        <authorList>
            <person name="Wang S."/>
            <person name="Zhang J."/>
            <person name="Jiao W."/>
            <person name="Li J."/>
            <person name="Xun X."/>
            <person name="Sun Y."/>
            <person name="Guo X."/>
            <person name="Huan P."/>
            <person name="Dong B."/>
            <person name="Zhang L."/>
            <person name="Hu X."/>
            <person name="Sun X."/>
            <person name="Wang J."/>
            <person name="Zhao C."/>
            <person name="Wang Y."/>
            <person name="Wang D."/>
            <person name="Huang X."/>
            <person name="Wang R."/>
            <person name="Lv J."/>
            <person name="Li Y."/>
            <person name="Zhang Z."/>
            <person name="Liu B."/>
            <person name="Lu W."/>
            <person name="Hui Y."/>
            <person name="Liang J."/>
            <person name="Zhou Z."/>
            <person name="Hou R."/>
            <person name="Li X."/>
            <person name="Liu Y."/>
            <person name="Li H."/>
            <person name="Ning X."/>
            <person name="Lin Y."/>
            <person name="Zhao L."/>
            <person name="Xing Q."/>
            <person name="Dou J."/>
            <person name="Li Y."/>
            <person name="Mao J."/>
            <person name="Guo H."/>
            <person name="Dou H."/>
            <person name="Li T."/>
            <person name="Mu C."/>
            <person name="Jiang W."/>
            <person name="Fu Q."/>
            <person name="Fu X."/>
            <person name="Miao Y."/>
            <person name="Liu J."/>
            <person name="Yu Q."/>
            <person name="Li R."/>
            <person name="Liao H."/>
            <person name="Li X."/>
            <person name="Kong Y."/>
            <person name="Jiang Z."/>
            <person name="Chourrout D."/>
            <person name="Li R."/>
            <person name="Bao Z."/>
        </authorList>
    </citation>
    <scope>NUCLEOTIDE SEQUENCE [LARGE SCALE GENOMIC DNA]</scope>
    <source>
        <strain evidence="2 3">PY_sf001</strain>
    </source>
</reference>
<evidence type="ECO:0000313" key="2">
    <source>
        <dbReference type="EMBL" id="OWF51617.1"/>
    </source>
</evidence>
<evidence type="ECO:0000256" key="1">
    <source>
        <dbReference type="SAM" id="MobiDB-lite"/>
    </source>
</evidence>
<accession>A0A210QS91</accession>
<keyword evidence="3" id="KW-1185">Reference proteome</keyword>
<feature type="region of interest" description="Disordered" evidence="1">
    <location>
        <begin position="1"/>
        <end position="28"/>
    </location>
</feature>
<comment type="caution">
    <text evidence="2">The sequence shown here is derived from an EMBL/GenBank/DDBJ whole genome shotgun (WGS) entry which is preliminary data.</text>
</comment>
<dbReference type="EMBL" id="NEDP02002180">
    <property type="protein sequence ID" value="OWF51617.1"/>
    <property type="molecule type" value="Genomic_DNA"/>
</dbReference>
<dbReference type="AlphaFoldDB" id="A0A210QS91"/>
<name>A0A210QS91_MIZYE</name>
<sequence>MHKDIINTQRHSQHIRQSSTHKNTVNTQGRCQHNGTWYNTQRYRQHPKDIVQHTMISPTHKDIVNTQGHRTTHKDIVNTQKHCIHTWAS</sequence>
<organism evidence="2 3">
    <name type="scientific">Mizuhopecten yessoensis</name>
    <name type="common">Japanese scallop</name>
    <name type="synonym">Patinopecten yessoensis</name>
    <dbReference type="NCBI Taxonomy" id="6573"/>
    <lineage>
        <taxon>Eukaryota</taxon>
        <taxon>Metazoa</taxon>
        <taxon>Spiralia</taxon>
        <taxon>Lophotrochozoa</taxon>
        <taxon>Mollusca</taxon>
        <taxon>Bivalvia</taxon>
        <taxon>Autobranchia</taxon>
        <taxon>Pteriomorphia</taxon>
        <taxon>Pectinida</taxon>
        <taxon>Pectinoidea</taxon>
        <taxon>Pectinidae</taxon>
        <taxon>Mizuhopecten</taxon>
    </lineage>
</organism>
<dbReference type="Proteomes" id="UP000242188">
    <property type="component" value="Unassembled WGS sequence"/>
</dbReference>
<proteinExistence type="predicted"/>